<feature type="region of interest" description="Disordered" evidence="1">
    <location>
        <begin position="42"/>
        <end position="70"/>
    </location>
</feature>
<evidence type="ECO:0000256" key="1">
    <source>
        <dbReference type="SAM" id="MobiDB-lite"/>
    </source>
</evidence>
<organism evidence="2 3">
    <name type="scientific">Streptomyces hazeniae</name>
    <dbReference type="NCBI Taxonomy" id="3075538"/>
    <lineage>
        <taxon>Bacteria</taxon>
        <taxon>Bacillati</taxon>
        <taxon>Actinomycetota</taxon>
        <taxon>Actinomycetes</taxon>
        <taxon>Kitasatosporales</taxon>
        <taxon>Streptomycetaceae</taxon>
        <taxon>Streptomyces</taxon>
    </lineage>
</organism>
<feature type="compositionally biased region" description="Basic and acidic residues" evidence="1">
    <location>
        <begin position="1"/>
        <end position="11"/>
    </location>
</feature>
<proteinExistence type="predicted"/>
<dbReference type="Proteomes" id="UP001183414">
    <property type="component" value="Unassembled WGS sequence"/>
</dbReference>
<protein>
    <submittedName>
        <fullName evidence="2">Asp23/Gls24 family envelope stress response protein</fullName>
    </submittedName>
</protein>
<evidence type="ECO:0000313" key="3">
    <source>
        <dbReference type="Proteomes" id="UP001183414"/>
    </source>
</evidence>
<reference evidence="3" key="1">
    <citation type="submission" date="2023-07" db="EMBL/GenBank/DDBJ databases">
        <title>30 novel species of actinomycetes from the DSMZ collection.</title>
        <authorList>
            <person name="Nouioui I."/>
        </authorList>
    </citation>
    <scope>NUCLEOTIDE SEQUENCE [LARGE SCALE GENOMIC DNA]</scope>
    <source>
        <strain evidence="3">DSM 42041</strain>
    </source>
</reference>
<sequence>MSDQDVTDRVTRAAARAAEEAPGVAFLRPGLAELVRGTALPHLKGTTAPADPPRTGGVRARRQGTQGTPRAGWRLELHLAVLDGHRALDVTRAVRAAVTDAVRGELAADTDVTVAVTVTDIA</sequence>
<comment type="caution">
    <text evidence="2">The sequence shown here is derived from an EMBL/GenBank/DDBJ whole genome shotgun (WGS) entry which is preliminary data.</text>
</comment>
<feature type="region of interest" description="Disordered" evidence="1">
    <location>
        <begin position="1"/>
        <end position="20"/>
    </location>
</feature>
<accession>A0ABU2NZR3</accession>
<keyword evidence="3" id="KW-1185">Reference proteome</keyword>
<gene>
    <name evidence="2" type="ORF">RM572_27290</name>
</gene>
<evidence type="ECO:0000313" key="2">
    <source>
        <dbReference type="EMBL" id="MDT0382468.1"/>
    </source>
</evidence>
<dbReference type="EMBL" id="JAVREQ010000038">
    <property type="protein sequence ID" value="MDT0382468.1"/>
    <property type="molecule type" value="Genomic_DNA"/>
</dbReference>
<name>A0ABU2NZR3_9ACTN</name>
<dbReference type="RefSeq" id="WP_311676057.1">
    <property type="nucleotide sequence ID" value="NZ_JAVREQ010000038.1"/>
</dbReference>